<comment type="caution">
    <text evidence="1">The sequence shown here is derived from an EMBL/GenBank/DDBJ whole genome shotgun (WGS) entry which is preliminary data.</text>
</comment>
<proteinExistence type="predicted"/>
<reference evidence="1" key="2">
    <citation type="journal article" date="2021" name="PeerJ">
        <title>Extensive microbial diversity within the chicken gut microbiome revealed by metagenomics and culture.</title>
        <authorList>
            <person name="Gilroy R."/>
            <person name="Ravi A."/>
            <person name="Getino M."/>
            <person name="Pursley I."/>
            <person name="Horton D.L."/>
            <person name="Alikhan N.F."/>
            <person name="Baker D."/>
            <person name="Gharbi K."/>
            <person name="Hall N."/>
            <person name="Watson M."/>
            <person name="Adriaenssens E.M."/>
            <person name="Foster-Nyarko E."/>
            <person name="Jarju S."/>
            <person name="Secka A."/>
            <person name="Antonio M."/>
            <person name="Oren A."/>
            <person name="Chaudhuri R.R."/>
            <person name="La Ragione R."/>
            <person name="Hildebrand F."/>
            <person name="Pallen M.J."/>
        </authorList>
    </citation>
    <scope>NUCLEOTIDE SEQUENCE</scope>
    <source>
        <strain evidence="1">D3-1215</strain>
    </source>
</reference>
<organism evidence="1 2">
    <name type="scientific">Candidatus Enterocola intestinipullorum</name>
    <dbReference type="NCBI Taxonomy" id="2840783"/>
    <lineage>
        <taxon>Bacteria</taxon>
        <taxon>Pseudomonadati</taxon>
        <taxon>Bacteroidota</taxon>
        <taxon>Bacteroidia</taxon>
        <taxon>Bacteroidales</taxon>
        <taxon>Candidatus Enterocola</taxon>
    </lineage>
</organism>
<evidence type="ECO:0000313" key="2">
    <source>
        <dbReference type="Proteomes" id="UP000823637"/>
    </source>
</evidence>
<sequence>MKYKKTPCPSRHGVFLCTNCGIEPQVPGFKQQLALKVLVASNILLFTDNS</sequence>
<accession>A0A9D9EH18</accession>
<reference evidence="1" key="1">
    <citation type="submission" date="2020-10" db="EMBL/GenBank/DDBJ databases">
        <authorList>
            <person name="Gilroy R."/>
        </authorList>
    </citation>
    <scope>NUCLEOTIDE SEQUENCE</scope>
    <source>
        <strain evidence="1">D3-1215</strain>
    </source>
</reference>
<evidence type="ECO:0000313" key="1">
    <source>
        <dbReference type="EMBL" id="MBO8447484.1"/>
    </source>
</evidence>
<dbReference type="EMBL" id="JADIMR010000103">
    <property type="protein sequence ID" value="MBO8447484.1"/>
    <property type="molecule type" value="Genomic_DNA"/>
</dbReference>
<dbReference type="AlphaFoldDB" id="A0A9D9EH18"/>
<dbReference type="Proteomes" id="UP000823637">
    <property type="component" value="Unassembled WGS sequence"/>
</dbReference>
<name>A0A9D9EH18_9BACT</name>
<gene>
    <name evidence="1" type="ORF">IAC32_07060</name>
</gene>
<protein>
    <submittedName>
        <fullName evidence="1">Uncharacterized protein</fullName>
    </submittedName>
</protein>